<dbReference type="Pfam" id="PF01535">
    <property type="entry name" value="PPR"/>
    <property type="match status" value="2"/>
</dbReference>
<dbReference type="PROSITE" id="PS51375">
    <property type="entry name" value="PPR"/>
    <property type="match status" value="4"/>
</dbReference>
<organism evidence="3 4">
    <name type="scientific">Vigna mungo</name>
    <name type="common">Black gram</name>
    <name type="synonym">Phaseolus mungo</name>
    <dbReference type="NCBI Taxonomy" id="3915"/>
    <lineage>
        <taxon>Eukaryota</taxon>
        <taxon>Viridiplantae</taxon>
        <taxon>Streptophyta</taxon>
        <taxon>Embryophyta</taxon>
        <taxon>Tracheophyta</taxon>
        <taxon>Spermatophyta</taxon>
        <taxon>Magnoliopsida</taxon>
        <taxon>eudicotyledons</taxon>
        <taxon>Gunneridae</taxon>
        <taxon>Pentapetalae</taxon>
        <taxon>rosids</taxon>
        <taxon>fabids</taxon>
        <taxon>Fabales</taxon>
        <taxon>Fabaceae</taxon>
        <taxon>Papilionoideae</taxon>
        <taxon>50 kb inversion clade</taxon>
        <taxon>NPAAA clade</taxon>
        <taxon>indigoferoid/millettioid clade</taxon>
        <taxon>Phaseoleae</taxon>
        <taxon>Vigna</taxon>
    </lineage>
</organism>
<proteinExistence type="predicted"/>
<keyword evidence="1" id="KW-0677">Repeat</keyword>
<dbReference type="GO" id="GO:0003723">
    <property type="term" value="F:RNA binding"/>
    <property type="evidence" value="ECO:0007669"/>
    <property type="project" value="InterPro"/>
</dbReference>
<dbReference type="EMBL" id="CP144698">
    <property type="protein sequence ID" value="WVZ16761.1"/>
    <property type="molecule type" value="Genomic_DNA"/>
</dbReference>
<dbReference type="Gene3D" id="1.25.40.10">
    <property type="entry name" value="Tetratricopeptide repeat domain"/>
    <property type="match status" value="4"/>
</dbReference>
<keyword evidence="4" id="KW-1185">Reference proteome</keyword>
<gene>
    <name evidence="3" type="ORF">V8G54_009743</name>
</gene>
<reference evidence="3 4" key="1">
    <citation type="journal article" date="2023" name="Life. Sci Alliance">
        <title>Evolutionary insights into 3D genome organization and epigenetic landscape of Vigna mungo.</title>
        <authorList>
            <person name="Junaid A."/>
            <person name="Singh B."/>
            <person name="Bhatia S."/>
        </authorList>
    </citation>
    <scope>NUCLEOTIDE SEQUENCE [LARGE SCALE GENOMIC DNA]</scope>
    <source>
        <strain evidence="3">Urdbean</strain>
    </source>
</reference>
<dbReference type="NCBIfam" id="TIGR00756">
    <property type="entry name" value="PPR"/>
    <property type="match status" value="5"/>
</dbReference>
<accession>A0AAQ3NXA5</accession>
<evidence type="ECO:0000256" key="2">
    <source>
        <dbReference type="PROSITE-ProRule" id="PRU00708"/>
    </source>
</evidence>
<dbReference type="InterPro" id="IPR002885">
    <property type="entry name" value="PPR_rpt"/>
</dbReference>
<dbReference type="AlphaFoldDB" id="A0AAQ3NXA5"/>
<evidence type="ECO:0000256" key="1">
    <source>
        <dbReference type="ARBA" id="ARBA00022737"/>
    </source>
</evidence>
<dbReference type="FunFam" id="1.25.40.10:FF:000348">
    <property type="entry name" value="Pentatricopeptide repeat-containing protein chloroplastic"/>
    <property type="match status" value="1"/>
</dbReference>
<evidence type="ECO:0008006" key="5">
    <source>
        <dbReference type="Google" id="ProtNLM"/>
    </source>
</evidence>
<dbReference type="PANTHER" id="PTHR47926">
    <property type="entry name" value="PENTATRICOPEPTIDE REPEAT-CONTAINING PROTEIN"/>
    <property type="match status" value="1"/>
</dbReference>
<feature type="repeat" description="PPR" evidence="2">
    <location>
        <begin position="284"/>
        <end position="318"/>
    </location>
</feature>
<dbReference type="FunFam" id="1.25.40.10:FF:000715">
    <property type="entry name" value="Pentatricopeptide repeat-containing protein"/>
    <property type="match status" value="1"/>
</dbReference>
<evidence type="ECO:0000313" key="3">
    <source>
        <dbReference type="EMBL" id="WVZ16761.1"/>
    </source>
</evidence>
<dbReference type="GO" id="GO:0009451">
    <property type="term" value="P:RNA modification"/>
    <property type="evidence" value="ECO:0007669"/>
    <property type="project" value="InterPro"/>
</dbReference>
<evidence type="ECO:0000313" key="4">
    <source>
        <dbReference type="Proteomes" id="UP001374535"/>
    </source>
</evidence>
<protein>
    <recommendedName>
        <fullName evidence="5">Pentatricopeptide repeat-containing protein</fullName>
    </recommendedName>
</protein>
<dbReference type="InterPro" id="IPR046848">
    <property type="entry name" value="E_motif"/>
</dbReference>
<dbReference type="Pfam" id="PF13041">
    <property type="entry name" value="PPR_2"/>
    <property type="match status" value="4"/>
</dbReference>
<dbReference type="Proteomes" id="UP001374535">
    <property type="component" value="Chromosome 3"/>
</dbReference>
<dbReference type="Pfam" id="PF20431">
    <property type="entry name" value="E_motif"/>
    <property type="match status" value="1"/>
</dbReference>
<feature type="repeat" description="PPR" evidence="2">
    <location>
        <begin position="182"/>
        <end position="216"/>
    </location>
</feature>
<dbReference type="InterPro" id="IPR046960">
    <property type="entry name" value="PPR_At4g14850-like_plant"/>
</dbReference>
<dbReference type="InterPro" id="IPR011990">
    <property type="entry name" value="TPR-like_helical_dom_sf"/>
</dbReference>
<feature type="repeat" description="PPR" evidence="2">
    <location>
        <begin position="416"/>
        <end position="450"/>
    </location>
</feature>
<sequence length="746" mass="83943">MIYAQGGRWEKMTLLELPYCFSPCMKILCRTSLPLDLSMIFPNDIPVCGEIPAKQCHCNEKHYNDGWQVIFRGSLASHVYPVSQQTQIQTPFKNPTFRSPLLFTHSFLVSLCETHQLEHLPQLRSKQPSPFSLRKQIQTQMILTGFINDSFAASRLVTFCALSESQALEYCTKILYWIREPNVFSWNVSIRGFVESGDLEGAVLLYKRMLQSGVMKPDNHTYPCLLKACSFPSMNCVGYTVLGHVLKFGFAFDIFVHNASITMLLSYGELEAAYDVFNNGCVRDLVTWNAMITGCVRRGLANEAKKLYQEMVAEKVKPDEITMIGIISSCSQLQDLNLGRKFHLYVTEHGIELTIPLSNALMDMYVKCGDLLAARILFDKMAQKTLVSWTTMVLGYARFGFLDVARELLYKIPEKSVVPWNAIISGCVQAKNSKEALALFHEMQIKKIKPDKVTMVNCLSACSQLGALDVGLWIHYYTKRHSISLDVALGTALVDMYAKCGNIAKALQVFQEVPQKNCLTWTAIICGLALHGNAWDAISYFSEMIRSGLRPDEITFLGVLSACCHGGLVEEGRQYFSQMIFNFNITPQLKHYSCMVDLLGRAGHLEEAEELIRNMPIAADAAVWGALFFACRVHGNVLIGERAALKLLEMDPQDSGIYVLLATMYSEAKMWKEARNARNIMKERGVEKIPGCSSIEINGIVHEFVAKDVLHPQSEWIYECLVSLTNQLELLVFTCEIPSFGDEFVS</sequence>
<feature type="repeat" description="PPR" evidence="2">
    <location>
        <begin position="517"/>
        <end position="551"/>
    </location>
</feature>
<dbReference type="PANTHER" id="PTHR47926:SF436">
    <property type="entry name" value="PENTATRICOPEPTIDE REPEAT-CONTAINING PROTEIN ELI1, CHLOROPLASTIC-LIKE ISOFORM X2"/>
    <property type="match status" value="1"/>
</dbReference>
<name>A0AAQ3NXA5_VIGMU</name>